<dbReference type="GeneID" id="19968095"/>
<dbReference type="SUPFAM" id="SSF48371">
    <property type="entry name" value="ARM repeat"/>
    <property type="match status" value="1"/>
</dbReference>
<protein>
    <recommendedName>
        <fullName evidence="8">DNA polymerase V</fullName>
    </recommendedName>
</protein>
<accession>W2SCW8</accession>
<dbReference type="RefSeq" id="XP_008711283.1">
    <property type="nucleotide sequence ID" value="XM_008713061.1"/>
</dbReference>
<sequence>MSKKRKRDVADVDVEVVNIYDKLASEDETTRLNAARQLLTKTFQDGTTTEDQINTILKRLFRGLCSSRKAARLGFVVALTEFLSQLQASPQSALISPAKAIDILESTTTPEGGSRGQDERDHYFGRVFGADAVIKSKILFADQDQTQWKRLLELVCQVAMKKPWLRQECGYVLCQLTDDDSEHLIPFVEEIINTLNAHKLIRTPEGVAVWLMAKRSYPKAKLSKHVWKHSHPLAKRDVQGLAEVMKNARSQQPDAEFGAQGSTSWNSSLHFAWKVVLNHFYEQFEEQRKYSLEHKDDEETELPGSRDLIGLKEFWETVVEGGLFGANSSTERKLWGVLAVSHIASTAPVELIPAILTERTLHYLLSSLNGEDRYLRKSSQSALQALEKCFKSTVWMAYPYTSQACLRNIINATKYIDFDAITKTKTVTALLDDGNARDVWIALTSFEHAAAAVAEDDERSKRLKYIFSLESKFLGLCLRRATTDPESFQARSLEVSIEIFERWLAMAKPQVGVSLPFPSIRVPEALKQYLRDRIAAGLEHSLKEGPLGRQVFKSALTLYNLKIWEVDHAISQVLNQAEKRLQKLEKAYKKQHLHEDDDSLAKKGKPTSLVEGFQLLYSLVAFDIYSGEHESVEIMQELLDMEIPGSRDTRQATDPLVEILLSFSSRPSKFLRTLTPIIFESLASGLTADGLRSLTRVLAAKENAQGQLEMFEAAGEDAVEEDEDSSEGENSDVEVVDASEGTSDSDDSAESGEEASSAEDEELAVFDAVLASALGKARANEESGTDSDEDMDDDQMMELDEKLTEVFKAQKEASSKKKDKKDAKETVINFKNRVLDLIDVYVKHEHQNPHVTEIILPLLQTIRTTQTKQIAERANKILRDLCTRCKGQQNSPLLETSMVKPTTQLLADIHTEACVDASNNHAAAASQASILVVKTLIKSGVDIEKIIHQYGETMTKMMTEPKCKVQPAFFTDWNNWCASARSWMVKQGGAKA</sequence>
<dbReference type="InterPro" id="IPR016024">
    <property type="entry name" value="ARM-type_fold"/>
</dbReference>
<dbReference type="GO" id="GO:0006355">
    <property type="term" value="P:regulation of DNA-templated transcription"/>
    <property type="evidence" value="ECO:0007669"/>
    <property type="project" value="InterPro"/>
</dbReference>
<dbReference type="PANTHER" id="PTHR13213">
    <property type="entry name" value="MYB-BINDING PROTEIN 1A FAMILY MEMBER"/>
    <property type="match status" value="1"/>
</dbReference>
<organism evidence="6 7">
    <name type="scientific">Cyphellophora europaea (strain CBS 101466)</name>
    <name type="common">Phialophora europaea</name>
    <dbReference type="NCBI Taxonomy" id="1220924"/>
    <lineage>
        <taxon>Eukaryota</taxon>
        <taxon>Fungi</taxon>
        <taxon>Dikarya</taxon>
        <taxon>Ascomycota</taxon>
        <taxon>Pezizomycotina</taxon>
        <taxon>Eurotiomycetes</taxon>
        <taxon>Chaetothyriomycetidae</taxon>
        <taxon>Chaetothyriales</taxon>
        <taxon>Cyphellophoraceae</taxon>
        <taxon>Cyphellophora</taxon>
    </lineage>
</organism>
<proteinExistence type="inferred from homology"/>
<keyword evidence="4" id="KW-0175">Coiled coil</keyword>
<evidence type="ECO:0000256" key="4">
    <source>
        <dbReference type="SAM" id="Coils"/>
    </source>
</evidence>
<comment type="similarity">
    <text evidence="2">Belongs to the MYBBP1A family.</text>
</comment>
<dbReference type="OrthoDB" id="342531at2759"/>
<evidence type="ECO:0008006" key="8">
    <source>
        <dbReference type="Google" id="ProtNLM"/>
    </source>
</evidence>
<dbReference type="FunCoup" id="W2SCW8">
    <property type="interactions" value="338"/>
</dbReference>
<gene>
    <name evidence="6" type="ORF">HMPREF1541_00756</name>
</gene>
<evidence type="ECO:0000256" key="3">
    <source>
        <dbReference type="ARBA" id="ARBA00023242"/>
    </source>
</evidence>
<evidence type="ECO:0000313" key="6">
    <source>
        <dbReference type="EMBL" id="ETN46571.1"/>
    </source>
</evidence>
<reference evidence="6 7" key="1">
    <citation type="submission" date="2013-03" db="EMBL/GenBank/DDBJ databases">
        <title>The Genome Sequence of Phialophora europaea CBS 101466.</title>
        <authorList>
            <consortium name="The Broad Institute Genomics Platform"/>
            <person name="Cuomo C."/>
            <person name="de Hoog S."/>
            <person name="Gorbushina A."/>
            <person name="Walker B."/>
            <person name="Young S.K."/>
            <person name="Zeng Q."/>
            <person name="Gargeya S."/>
            <person name="Fitzgerald M."/>
            <person name="Haas B."/>
            <person name="Abouelleil A."/>
            <person name="Allen A.W."/>
            <person name="Alvarado L."/>
            <person name="Arachchi H.M."/>
            <person name="Berlin A.M."/>
            <person name="Chapman S.B."/>
            <person name="Gainer-Dewar J."/>
            <person name="Goldberg J."/>
            <person name="Griggs A."/>
            <person name="Gujja S."/>
            <person name="Hansen M."/>
            <person name="Howarth C."/>
            <person name="Imamovic A."/>
            <person name="Ireland A."/>
            <person name="Larimer J."/>
            <person name="McCowan C."/>
            <person name="Murphy C."/>
            <person name="Pearson M."/>
            <person name="Poon T.W."/>
            <person name="Priest M."/>
            <person name="Roberts A."/>
            <person name="Saif S."/>
            <person name="Shea T."/>
            <person name="Sisk P."/>
            <person name="Sykes S."/>
            <person name="Wortman J."/>
            <person name="Nusbaum C."/>
            <person name="Birren B."/>
        </authorList>
    </citation>
    <scope>NUCLEOTIDE SEQUENCE [LARGE SCALE GENOMIC DNA]</scope>
    <source>
        <strain evidence="6 7">CBS 101466</strain>
    </source>
</reference>
<comment type="subcellular location">
    <subcellularLocation>
        <location evidence="1">Nucleus</location>
    </subcellularLocation>
</comment>
<dbReference type="EMBL" id="KB822711">
    <property type="protein sequence ID" value="ETN46571.1"/>
    <property type="molecule type" value="Genomic_DNA"/>
</dbReference>
<evidence type="ECO:0000256" key="5">
    <source>
        <dbReference type="SAM" id="MobiDB-lite"/>
    </source>
</evidence>
<dbReference type="AlphaFoldDB" id="W2SCW8"/>
<evidence type="ECO:0000313" key="7">
    <source>
        <dbReference type="Proteomes" id="UP000030752"/>
    </source>
</evidence>
<evidence type="ECO:0000256" key="2">
    <source>
        <dbReference type="ARBA" id="ARBA00006809"/>
    </source>
</evidence>
<dbReference type="STRING" id="1220924.W2SCW8"/>
<feature type="region of interest" description="Disordered" evidence="5">
    <location>
        <begin position="715"/>
        <end position="762"/>
    </location>
</feature>
<dbReference type="InParanoid" id="W2SCW8"/>
<feature type="coiled-coil region" evidence="4">
    <location>
        <begin position="567"/>
        <end position="594"/>
    </location>
</feature>
<dbReference type="PANTHER" id="PTHR13213:SF2">
    <property type="entry name" value="MYB-BINDING PROTEIN 1A"/>
    <property type="match status" value="1"/>
</dbReference>
<dbReference type="GO" id="GO:0000182">
    <property type="term" value="F:rDNA binding"/>
    <property type="evidence" value="ECO:0007669"/>
    <property type="project" value="TreeGrafter"/>
</dbReference>
<dbReference type="Pfam" id="PF04931">
    <property type="entry name" value="DNA_pol_phi"/>
    <property type="match status" value="1"/>
</dbReference>
<keyword evidence="7" id="KW-1185">Reference proteome</keyword>
<keyword evidence="3" id="KW-0539">Nucleus</keyword>
<dbReference type="VEuPathDB" id="FungiDB:HMPREF1541_00756"/>
<evidence type="ECO:0000256" key="1">
    <source>
        <dbReference type="ARBA" id="ARBA00004123"/>
    </source>
</evidence>
<dbReference type="Proteomes" id="UP000030752">
    <property type="component" value="Unassembled WGS sequence"/>
</dbReference>
<name>W2SCW8_CYPE1</name>
<dbReference type="InterPro" id="IPR007015">
    <property type="entry name" value="DNA_pol_V/MYBBP1A"/>
</dbReference>
<dbReference type="eggNOG" id="KOG1926">
    <property type="taxonomic scope" value="Eukaryota"/>
</dbReference>
<dbReference type="GO" id="GO:0005730">
    <property type="term" value="C:nucleolus"/>
    <property type="evidence" value="ECO:0007669"/>
    <property type="project" value="InterPro"/>
</dbReference>
<dbReference type="HOGENOM" id="CLU_005212_1_0_1"/>